<dbReference type="SUPFAM" id="SSF48264">
    <property type="entry name" value="Cytochrome P450"/>
    <property type="match status" value="1"/>
</dbReference>
<keyword evidence="3 11" id="KW-0349">Heme</keyword>
<dbReference type="AlphaFoldDB" id="A0A7J7D253"/>
<dbReference type="GO" id="GO:0005506">
    <property type="term" value="F:iron ion binding"/>
    <property type="evidence" value="ECO:0007669"/>
    <property type="project" value="InterPro"/>
</dbReference>
<evidence type="ECO:0000256" key="7">
    <source>
        <dbReference type="ARBA" id="ARBA00023002"/>
    </source>
</evidence>
<dbReference type="PRINTS" id="PR00385">
    <property type="entry name" value="P450"/>
</dbReference>
<keyword evidence="7 12" id="KW-0560">Oxidoreductase</keyword>
<gene>
    <name evidence="13" type="ORF">HS088_TW11G00504</name>
</gene>
<comment type="cofactor">
    <cofactor evidence="11">
        <name>heme</name>
        <dbReference type="ChEBI" id="CHEBI:30413"/>
    </cofactor>
</comment>
<evidence type="ECO:0000313" key="13">
    <source>
        <dbReference type="EMBL" id="KAF5740435.1"/>
    </source>
</evidence>
<evidence type="ECO:0000256" key="6">
    <source>
        <dbReference type="ARBA" id="ARBA00022989"/>
    </source>
</evidence>
<dbReference type="Proteomes" id="UP000593562">
    <property type="component" value="Unassembled WGS sequence"/>
</dbReference>
<sequence length="520" mass="59611">MEASMVSIAALLVFAAILTWSWRVLNWVWLRPKKLERQLRQQGTGGNSYRFLVGDVKEISFMSKQSKSKPIDFSDDIRNRVMPFQSRLLKQYGKNFFIWFGPTPRVMIMNTEQIKEVLLRTSDFQKIAPKGLLGLLLVGLVTLEGENWIKRRKVINPAFHQEKLKFMVPAFHQSASDMINEWETMVSENGCCELDVWPHLQNMSRDAISRTAFGSSFVEGKRIFHLLRELAELTFYHVFLSVPFPGKSFLPTKAIRRMKQIKKDIDISIKNIINKREKAMKAGNAANNDLLGILLESNLREIQEHEKSKDVGMSIKDVIEECKLFYFAGQETTSVLIVWTLILLSKHLNWQARAREEVSQLFGNSTPDFDGLNHLKVVTMILYEVLRLYPPVANLNRNVVKDTRLGNLSLPAGTQVSLPILLVHHDKDLWGDDALDFKPERFSEGISKATKNRAIYFPFSGGPRICIGQNFSLLEAKMVLTMILQRFTFDLSPTYVHTPLSMMTVIPEYGAQINIRNLET</sequence>
<protein>
    <submittedName>
        <fullName evidence="13">Secologanin synthase-like</fullName>
    </submittedName>
</protein>
<dbReference type="FunFam" id="1.10.630.10:FF:000029">
    <property type="entry name" value="Cytochrome P450 734A1"/>
    <property type="match status" value="1"/>
</dbReference>
<dbReference type="InterPro" id="IPR050665">
    <property type="entry name" value="Cytochrome_P450_Monooxygen"/>
</dbReference>
<dbReference type="PRINTS" id="PR00463">
    <property type="entry name" value="EP450I"/>
</dbReference>
<evidence type="ECO:0000256" key="3">
    <source>
        <dbReference type="ARBA" id="ARBA00022617"/>
    </source>
</evidence>
<feature type="binding site" description="axial binding residue" evidence="11">
    <location>
        <position position="466"/>
    </location>
    <ligand>
        <name>heme</name>
        <dbReference type="ChEBI" id="CHEBI:30413"/>
    </ligand>
    <ligandPart>
        <name>Fe</name>
        <dbReference type="ChEBI" id="CHEBI:18248"/>
    </ligandPart>
</feature>
<evidence type="ECO:0000256" key="11">
    <source>
        <dbReference type="PIRSR" id="PIRSR602401-1"/>
    </source>
</evidence>
<evidence type="ECO:0000256" key="8">
    <source>
        <dbReference type="ARBA" id="ARBA00023004"/>
    </source>
</evidence>
<accession>A0A7J7D253</accession>
<keyword evidence="8 11" id="KW-0408">Iron</keyword>
<keyword evidence="14" id="KW-1185">Reference proteome</keyword>
<dbReference type="InParanoid" id="A0A7J7D253"/>
<dbReference type="EMBL" id="JAAARO010000011">
    <property type="protein sequence ID" value="KAF5740435.1"/>
    <property type="molecule type" value="Genomic_DNA"/>
</dbReference>
<dbReference type="GO" id="GO:0020037">
    <property type="term" value="F:heme binding"/>
    <property type="evidence" value="ECO:0007669"/>
    <property type="project" value="InterPro"/>
</dbReference>
<dbReference type="GO" id="GO:0004497">
    <property type="term" value="F:monooxygenase activity"/>
    <property type="evidence" value="ECO:0007669"/>
    <property type="project" value="UniProtKB-KW"/>
</dbReference>
<keyword evidence="5 11" id="KW-0479">Metal-binding</keyword>
<evidence type="ECO:0000256" key="4">
    <source>
        <dbReference type="ARBA" id="ARBA00022692"/>
    </source>
</evidence>
<dbReference type="PANTHER" id="PTHR24282">
    <property type="entry name" value="CYTOCHROME P450 FAMILY MEMBER"/>
    <property type="match status" value="1"/>
</dbReference>
<proteinExistence type="inferred from homology"/>
<comment type="subcellular location">
    <subcellularLocation>
        <location evidence="1">Membrane</location>
        <topology evidence="1">Single-pass membrane protein</topology>
    </subcellularLocation>
</comment>
<dbReference type="Pfam" id="PF00067">
    <property type="entry name" value="p450"/>
    <property type="match status" value="1"/>
</dbReference>
<dbReference type="PROSITE" id="PS00086">
    <property type="entry name" value="CYTOCHROME_P450"/>
    <property type="match status" value="1"/>
</dbReference>
<organism evidence="13 14">
    <name type="scientific">Tripterygium wilfordii</name>
    <name type="common">Thunder God vine</name>
    <dbReference type="NCBI Taxonomy" id="458696"/>
    <lineage>
        <taxon>Eukaryota</taxon>
        <taxon>Viridiplantae</taxon>
        <taxon>Streptophyta</taxon>
        <taxon>Embryophyta</taxon>
        <taxon>Tracheophyta</taxon>
        <taxon>Spermatophyta</taxon>
        <taxon>Magnoliopsida</taxon>
        <taxon>eudicotyledons</taxon>
        <taxon>Gunneridae</taxon>
        <taxon>Pentapetalae</taxon>
        <taxon>rosids</taxon>
        <taxon>fabids</taxon>
        <taxon>Celastrales</taxon>
        <taxon>Celastraceae</taxon>
        <taxon>Tripterygium</taxon>
    </lineage>
</organism>
<dbReference type="GO" id="GO:0016705">
    <property type="term" value="F:oxidoreductase activity, acting on paired donors, with incorporation or reduction of molecular oxygen"/>
    <property type="evidence" value="ECO:0007669"/>
    <property type="project" value="InterPro"/>
</dbReference>
<evidence type="ECO:0000313" key="14">
    <source>
        <dbReference type="Proteomes" id="UP000593562"/>
    </source>
</evidence>
<dbReference type="InterPro" id="IPR017972">
    <property type="entry name" value="Cyt_P450_CS"/>
</dbReference>
<keyword evidence="10" id="KW-0472">Membrane</keyword>
<dbReference type="InterPro" id="IPR001128">
    <property type="entry name" value="Cyt_P450"/>
</dbReference>
<dbReference type="OrthoDB" id="1470350at2759"/>
<dbReference type="Gene3D" id="1.10.630.10">
    <property type="entry name" value="Cytochrome P450"/>
    <property type="match status" value="1"/>
</dbReference>
<dbReference type="InterPro" id="IPR036396">
    <property type="entry name" value="Cyt_P450_sf"/>
</dbReference>
<keyword evidence="9 12" id="KW-0503">Monooxygenase</keyword>
<dbReference type="InterPro" id="IPR002401">
    <property type="entry name" value="Cyt_P450_E_grp-I"/>
</dbReference>
<reference evidence="13 14" key="1">
    <citation type="journal article" date="2020" name="Nat. Commun.">
        <title>Genome of Tripterygium wilfordii and identification of cytochrome P450 involved in triptolide biosynthesis.</title>
        <authorList>
            <person name="Tu L."/>
            <person name="Su P."/>
            <person name="Zhang Z."/>
            <person name="Gao L."/>
            <person name="Wang J."/>
            <person name="Hu T."/>
            <person name="Zhou J."/>
            <person name="Zhang Y."/>
            <person name="Zhao Y."/>
            <person name="Liu Y."/>
            <person name="Song Y."/>
            <person name="Tong Y."/>
            <person name="Lu Y."/>
            <person name="Yang J."/>
            <person name="Xu C."/>
            <person name="Jia M."/>
            <person name="Peters R.J."/>
            <person name="Huang L."/>
            <person name="Gao W."/>
        </authorList>
    </citation>
    <scope>NUCLEOTIDE SEQUENCE [LARGE SCALE GENOMIC DNA]</scope>
    <source>
        <strain evidence="14">cv. XIE 37</strain>
        <tissue evidence="13">Leaf</tissue>
    </source>
</reference>
<name>A0A7J7D253_TRIWF</name>
<keyword evidence="6" id="KW-1133">Transmembrane helix</keyword>
<evidence type="ECO:0000256" key="9">
    <source>
        <dbReference type="ARBA" id="ARBA00023033"/>
    </source>
</evidence>
<evidence type="ECO:0000256" key="1">
    <source>
        <dbReference type="ARBA" id="ARBA00004167"/>
    </source>
</evidence>
<dbReference type="GO" id="GO:0016020">
    <property type="term" value="C:membrane"/>
    <property type="evidence" value="ECO:0007669"/>
    <property type="project" value="UniProtKB-SubCell"/>
</dbReference>
<comment type="caution">
    <text evidence="13">The sequence shown here is derived from an EMBL/GenBank/DDBJ whole genome shotgun (WGS) entry which is preliminary data.</text>
</comment>
<evidence type="ECO:0000256" key="12">
    <source>
        <dbReference type="RuleBase" id="RU000461"/>
    </source>
</evidence>
<evidence type="ECO:0000256" key="10">
    <source>
        <dbReference type="ARBA" id="ARBA00023136"/>
    </source>
</evidence>
<evidence type="ECO:0000256" key="5">
    <source>
        <dbReference type="ARBA" id="ARBA00022723"/>
    </source>
</evidence>
<evidence type="ECO:0000256" key="2">
    <source>
        <dbReference type="ARBA" id="ARBA00010617"/>
    </source>
</evidence>
<comment type="similarity">
    <text evidence="2 12">Belongs to the cytochrome P450 family.</text>
</comment>
<dbReference type="FunCoup" id="A0A7J7D253">
    <property type="interactions" value="873"/>
</dbReference>
<dbReference type="PANTHER" id="PTHR24282:SF255">
    <property type="entry name" value="CYTOCHROME P450 72A11-RELATED"/>
    <property type="match status" value="1"/>
</dbReference>
<keyword evidence="4" id="KW-0812">Transmembrane</keyword>